<evidence type="ECO:0000256" key="15">
    <source>
        <dbReference type="ARBA" id="ARBA00041979"/>
    </source>
</evidence>
<sequence length="237" mass="26361">MLPRSSLENIVSDKVVDVAVGVLIREDGRMLLGSRPEGKPYAGYWEFPGGKLEKNETVHQALARELEEELGIALADSTPWFVKEHIYPHAHVRLHFRRSHDFVGTPVPKEGQECGFYAANERTPGLMLPVDQAIVNRVELPEVFEESSDLLTLSRNALQATIVRDRSYRWVGARAETMDDVLKAVAMDYDFVIVPPEAFDGLLVNGEPRIPTYVDGAPAADLAFWQAKGAHGVKPVM</sequence>
<dbReference type="InterPro" id="IPR020084">
    <property type="entry name" value="NUDIX_hydrolase_CS"/>
</dbReference>
<keyword evidence="3" id="KW-0515">Mutator protein</keyword>
<evidence type="ECO:0000256" key="11">
    <source>
        <dbReference type="ARBA" id="ARBA00036904"/>
    </source>
</evidence>
<evidence type="ECO:0000256" key="16">
    <source>
        <dbReference type="ARBA" id="ARBA00042798"/>
    </source>
</evidence>
<comment type="similarity">
    <text evidence="2 17">Belongs to the Nudix hydrolase family.</text>
</comment>
<dbReference type="InterPro" id="IPR047127">
    <property type="entry name" value="MutT-like"/>
</dbReference>
<dbReference type="InterPro" id="IPR015797">
    <property type="entry name" value="NUDIX_hydrolase-like_dom_sf"/>
</dbReference>
<dbReference type="GO" id="GO:0046872">
    <property type="term" value="F:metal ion binding"/>
    <property type="evidence" value="ECO:0007669"/>
    <property type="project" value="UniProtKB-KW"/>
</dbReference>
<dbReference type="Gene3D" id="3.90.79.10">
    <property type="entry name" value="Nucleoside Triphosphate Pyrophosphohydrolase"/>
    <property type="match status" value="1"/>
</dbReference>
<dbReference type="Proteomes" id="UP000430564">
    <property type="component" value="Unassembled WGS sequence"/>
</dbReference>
<comment type="caution">
    <text evidence="19">The sequence shown here is derived from an EMBL/GenBank/DDBJ whole genome shotgun (WGS) entry which is preliminary data.</text>
</comment>
<dbReference type="PRINTS" id="PR00502">
    <property type="entry name" value="NUDIXFAMILY"/>
</dbReference>
<dbReference type="PANTHER" id="PTHR47707">
    <property type="entry name" value="8-OXO-DGTP DIPHOSPHATASE"/>
    <property type="match status" value="1"/>
</dbReference>
<organism evidence="19 20">
    <name type="scientific">Sutterella seckii</name>
    <dbReference type="NCBI Taxonomy" id="1944635"/>
    <lineage>
        <taxon>Bacteria</taxon>
        <taxon>Pseudomonadati</taxon>
        <taxon>Pseudomonadota</taxon>
        <taxon>Betaproteobacteria</taxon>
        <taxon>Burkholderiales</taxon>
        <taxon>Sutterellaceae</taxon>
        <taxon>Sutterella</taxon>
    </lineage>
</organism>
<gene>
    <name evidence="19" type="ORF">GBM95_09125</name>
</gene>
<evidence type="ECO:0000259" key="18">
    <source>
        <dbReference type="PROSITE" id="PS51462"/>
    </source>
</evidence>
<dbReference type="Pfam" id="PF00293">
    <property type="entry name" value="NUDIX"/>
    <property type="match status" value="1"/>
</dbReference>
<dbReference type="AlphaFoldDB" id="A0A6I1EP56"/>
<dbReference type="InterPro" id="IPR020476">
    <property type="entry name" value="Nudix_hydrolase"/>
</dbReference>
<dbReference type="OrthoDB" id="9810648at2"/>
<evidence type="ECO:0000256" key="12">
    <source>
        <dbReference type="ARBA" id="ARBA00038905"/>
    </source>
</evidence>
<name>A0A6I1EP56_9BURK</name>
<keyword evidence="9" id="KW-0234">DNA repair</keyword>
<keyword evidence="5" id="KW-0479">Metal-binding</keyword>
<dbReference type="PANTHER" id="PTHR47707:SF1">
    <property type="entry name" value="NUDIX HYDROLASE FAMILY PROTEIN"/>
    <property type="match status" value="1"/>
</dbReference>
<dbReference type="EMBL" id="WEHX01000075">
    <property type="protein sequence ID" value="KAB7656239.1"/>
    <property type="molecule type" value="Genomic_DNA"/>
</dbReference>
<comment type="cofactor">
    <cofactor evidence="1">
        <name>Mg(2+)</name>
        <dbReference type="ChEBI" id="CHEBI:18420"/>
    </cofactor>
</comment>
<evidence type="ECO:0000256" key="6">
    <source>
        <dbReference type="ARBA" id="ARBA00022763"/>
    </source>
</evidence>
<evidence type="ECO:0000256" key="17">
    <source>
        <dbReference type="RuleBase" id="RU003476"/>
    </source>
</evidence>
<dbReference type="GO" id="GO:0006281">
    <property type="term" value="P:DNA repair"/>
    <property type="evidence" value="ECO:0007669"/>
    <property type="project" value="UniProtKB-KW"/>
</dbReference>
<evidence type="ECO:0000256" key="5">
    <source>
        <dbReference type="ARBA" id="ARBA00022723"/>
    </source>
</evidence>
<evidence type="ECO:0000256" key="9">
    <source>
        <dbReference type="ARBA" id="ARBA00023204"/>
    </source>
</evidence>
<comment type="catalytic activity">
    <reaction evidence="10">
        <text>8-oxo-dGTP + H2O = 8-oxo-dGMP + diphosphate + H(+)</text>
        <dbReference type="Rhea" id="RHEA:31575"/>
        <dbReference type="ChEBI" id="CHEBI:15377"/>
        <dbReference type="ChEBI" id="CHEBI:15378"/>
        <dbReference type="ChEBI" id="CHEBI:33019"/>
        <dbReference type="ChEBI" id="CHEBI:63224"/>
        <dbReference type="ChEBI" id="CHEBI:77896"/>
        <dbReference type="EC" id="3.6.1.55"/>
    </reaction>
</comment>
<evidence type="ECO:0000256" key="14">
    <source>
        <dbReference type="ARBA" id="ARBA00041592"/>
    </source>
</evidence>
<evidence type="ECO:0000313" key="19">
    <source>
        <dbReference type="EMBL" id="KAB7656239.1"/>
    </source>
</evidence>
<feature type="domain" description="Nudix hydrolase" evidence="18">
    <location>
        <begin position="13"/>
        <end position="140"/>
    </location>
</feature>
<proteinExistence type="inferred from homology"/>
<dbReference type="GO" id="GO:0006260">
    <property type="term" value="P:DNA replication"/>
    <property type="evidence" value="ECO:0007669"/>
    <property type="project" value="UniProtKB-KW"/>
</dbReference>
<evidence type="ECO:0000256" key="13">
    <source>
        <dbReference type="ARBA" id="ARBA00040794"/>
    </source>
</evidence>
<comment type="catalytic activity">
    <reaction evidence="11">
        <text>8-oxo-GTP + H2O = 8-oxo-GMP + diphosphate + H(+)</text>
        <dbReference type="Rhea" id="RHEA:67616"/>
        <dbReference type="ChEBI" id="CHEBI:15377"/>
        <dbReference type="ChEBI" id="CHEBI:15378"/>
        <dbReference type="ChEBI" id="CHEBI:33019"/>
        <dbReference type="ChEBI" id="CHEBI:143553"/>
        <dbReference type="ChEBI" id="CHEBI:145694"/>
    </reaction>
</comment>
<dbReference type="GO" id="GO:0008413">
    <property type="term" value="F:8-oxo-7,8-dihydroguanosine triphosphate pyrophosphatase activity"/>
    <property type="evidence" value="ECO:0007669"/>
    <property type="project" value="TreeGrafter"/>
</dbReference>
<dbReference type="PROSITE" id="PS00893">
    <property type="entry name" value="NUDIX_BOX"/>
    <property type="match status" value="1"/>
</dbReference>
<evidence type="ECO:0000256" key="3">
    <source>
        <dbReference type="ARBA" id="ARBA00022457"/>
    </source>
</evidence>
<keyword evidence="4" id="KW-0235">DNA replication</keyword>
<reference evidence="19 20" key="1">
    <citation type="submission" date="2019-10" db="EMBL/GenBank/DDBJ databases">
        <title>Genome diversity of Sutterella seckii.</title>
        <authorList>
            <person name="Chaplin A.V."/>
            <person name="Sokolova S.R."/>
            <person name="Mosin K.A."/>
            <person name="Ivanova E.L."/>
            <person name="Kochetkova T.O."/>
            <person name="Goltsov A.Y."/>
            <person name="Trofimov D.Y."/>
            <person name="Efimov B.A."/>
        </authorList>
    </citation>
    <scope>NUCLEOTIDE SEQUENCE [LARGE SCALE GENOMIC DNA]</scope>
    <source>
        <strain evidence="19 20">ASD393</strain>
    </source>
</reference>
<evidence type="ECO:0000256" key="7">
    <source>
        <dbReference type="ARBA" id="ARBA00022801"/>
    </source>
</evidence>
<evidence type="ECO:0000256" key="1">
    <source>
        <dbReference type="ARBA" id="ARBA00001946"/>
    </source>
</evidence>
<evidence type="ECO:0000313" key="20">
    <source>
        <dbReference type="Proteomes" id="UP000430564"/>
    </source>
</evidence>
<dbReference type="GO" id="GO:0044715">
    <property type="term" value="F:8-oxo-dGDP phosphatase activity"/>
    <property type="evidence" value="ECO:0007669"/>
    <property type="project" value="TreeGrafter"/>
</dbReference>
<dbReference type="InterPro" id="IPR000086">
    <property type="entry name" value="NUDIX_hydrolase_dom"/>
</dbReference>
<keyword evidence="8" id="KW-0460">Magnesium</keyword>
<evidence type="ECO:0000256" key="10">
    <source>
        <dbReference type="ARBA" id="ARBA00035861"/>
    </source>
</evidence>
<dbReference type="EC" id="3.6.1.55" evidence="12"/>
<dbReference type="GO" id="GO:0035539">
    <property type="term" value="F:8-oxo-7,8-dihydrodeoxyguanosine triphosphate pyrophosphatase activity"/>
    <property type="evidence" value="ECO:0007669"/>
    <property type="project" value="UniProtKB-EC"/>
</dbReference>
<dbReference type="GO" id="GO:0044716">
    <property type="term" value="F:8-oxo-GDP phosphatase activity"/>
    <property type="evidence" value="ECO:0007669"/>
    <property type="project" value="TreeGrafter"/>
</dbReference>
<protein>
    <recommendedName>
        <fullName evidence="13">8-oxo-dGTP diphosphatase</fullName>
        <ecNumber evidence="12">3.6.1.55</ecNumber>
    </recommendedName>
    <alternativeName>
        <fullName evidence="16">7,8-dihydro-8-oxoguanine-triphosphatase</fullName>
    </alternativeName>
    <alternativeName>
        <fullName evidence="15">Mutator protein MutT</fullName>
    </alternativeName>
    <alternativeName>
        <fullName evidence="14">dGTP pyrophosphohydrolase</fullName>
    </alternativeName>
</protein>
<dbReference type="SUPFAM" id="SSF55811">
    <property type="entry name" value="Nudix"/>
    <property type="match status" value="1"/>
</dbReference>
<keyword evidence="6" id="KW-0227">DNA damage</keyword>
<dbReference type="PROSITE" id="PS51462">
    <property type="entry name" value="NUDIX"/>
    <property type="match status" value="1"/>
</dbReference>
<evidence type="ECO:0000256" key="4">
    <source>
        <dbReference type="ARBA" id="ARBA00022705"/>
    </source>
</evidence>
<dbReference type="CDD" id="cd03425">
    <property type="entry name" value="NUDIX_MutT_NudA_like"/>
    <property type="match status" value="1"/>
</dbReference>
<evidence type="ECO:0000256" key="2">
    <source>
        <dbReference type="ARBA" id="ARBA00005582"/>
    </source>
</evidence>
<keyword evidence="7 17" id="KW-0378">Hydrolase</keyword>
<evidence type="ECO:0000256" key="8">
    <source>
        <dbReference type="ARBA" id="ARBA00022842"/>
    </source>
</evidence>
<accession>A0A6I1EP56</accession>